<reference evidence="3" key="1">
    <citation type="journal article" date="2014" name="Int. J. Syst. Evol. Microbiol.">
        <title>Complete genome of a new Firmicutes species belonging to the dominant human colonic microbiota ('Ruminococcus bicirculans') reveals two chromosomes and a selective capacity to utilize plant glucans.</title>
        <authorList>
            <consortium name="NISC Comparative Sequencing Program"/>
            <person name="Wegmann U."/>
            <person name="Louis P."/>
            <person name="Goesmann A."/>
            <person name="Henrissat B."/>
            <person name="Duncan S.H."/>
            <person name="Flint H.J."/>
        </authorList>
    </citation>
    <scope>NUCLEOTIDE SEQUENCE</scope>
    <source>
        <strain evidence="3">JCM 17017</strain>
    </source>
</reference>
<proteinExistence type="predicted"/>
<evidence type="ECO:0000256" key="1">
    <source>
        <dbReference type="SAM" id="MobiDB-lite"/>
    </source>
</evidence>
<protein>
    <submittedName>
        <fullName evidence="3">Uncharacterized protein</fullName>
    </submittedName>
</protein>
<feature type="region of interest" description="Disordered" evidence="1">
    <location>
        <begin position="1"/>
        <end position="43"/>
    </location>
</feature>
<feature type="compositionally biased region" description="Basic and acidic residues" evidence="1">
    <location>
        <begin position="33"/>
        <end position="43"/>
    </location>
</feature>
<evidence type="ECO:0000313" key="4">
    <source>
        <dbReference type="Proteomes" id="UP001501624"/>
    </source>
</evidence>
<evidence type="ECO:0000313" key="3">
    <source>
        <dbReference type="EMBL" id="GAA3858345.1"/>
    </source>
</evidence>
<reference evidence="3" key="3">
    <citation type="submission" date="2023-12" db="EMBL/GenBank/DDBJ databases">
        <authorList>
            <person name="Sun Q."/>
            <person name="Inoue M."/>
        </authorList>
    </citation>
    <scope>NUCLEOTIDE SEQUENCE</scope>
    <source>
        <strain evidence="3">JCM 17017</strain>
    </source>
</reference>
<gene>
    <name evidence="2" type="ORF">GCM10022380_89000</name>
    <name evidence="3" type="ORF">GCM10022380_89240</name>
</gene>
<sequence length="43" mass="4633">MQREGEITFTGKPKVHTGVKAPSQALTDAVIPGDHDQDNASER</sequence>
<reference evidence="4" key="2">
    <citation type="journal article" date="2019" name="Int. J. Syst. Evol. Microbiol.">
        <title>The Global Catalogue of Microorganisms (GCM) 10K type strain sequencing project: providing services to taxonomists for standard genome sequencing and annotation.</title>
        <authorList>
            <consortium name="The Broad Institute Genomics Platform"/>
            <consortium name="The Broad Institute Genome Sequencing Center for Infectious Disease"/>
            <person name="Wu L."/>
            <person name="Ma J."/>
        </authorList>
    </citation>
    <scope>NUCLEOTIDE SEQUENCE [LARGE SCALE GENOMIC DNA]</scope>
    <source>
        <strain evidence="4">JCM 17017</strain>
    </source>
</reference>
<comment type="caution">
    <text evidence="3">The sequence shown here is derived from an EMBL/GenBank/DDBJ whole genome shotgun (WGS) entry which is preliminary data.</text>
</comment>
<organism evidence="3 4">
    <name type="scientific">Amycolatopsis tucumanensis</name>
    <dbReference type="NCBI Taxonomy" id="401106"/>
    <lineage>
        <taxon>Bacteria</taxon>
        <taxon>Bacillati</taxon>
        <taxon>Actinomycetota</taxon>
        <taxon>Actinomycetes</taxon>
        <taxon>Pseudonocardiales</taxon>
        <taxon>Pseudonocardiaceae</taxon>
        <taxon>Amycolatopsis</taxon>
    </lineage>
</organism>
<dbReference type="EMBL" id="BAABCM010000030">
    <property type="protein sequence ID" value="GAA3858069.1"/>
    <property type="molecule type" value="Genomic_DNA"/>
</dbReference>
<dbReference type="EMBL" id="BAABCM010000031">
    <property type="protein sequence ID" value="GAA3858345.1"/>
    <property type="molecule type" value="Genomic_DNA"/>
</dbReference>
<dbReference type="Proteomes" id="UP001501624">
    <property type="component" value="Unassembled WGS sequence"/>
</dbReference>
<keyword evidence="4" id="KW-1185">Reference proteome</keyword>
<name>A0ABP7JXW4_9PSEU</name>
<evidence type="ECO:0000313" key="2">
    <source>
        <dbReference type="EMBL" id="GAA3858069.1"/>
    </source>
</evidence>
<accession>A0ABP7JXW4</accession>